<evidence type="ECO:0000313" key="1">
    <source>
        <dbReference type="EMBL" id="KAG6372499.1"/>
    </source>
</evidence>
<keyword evidence="2" id="KW-1185">Reference proteome</keyword>
<dbReference type="Proteomes" id="UP000683000">
    <property type="component" value="Unassembled WGS sequence"/>
</dbReference>
<dbReference type="EMBL" id="JAGFBS010000027">
    <property type="protein sequence ID" value="KAG6372499.1"/>
    <property type="molecule type" value="Genomic_DNA"/>
</dbReference>
<dbReference type="OrthoDB" id="10452415at2759"/>
<comment type="caution">
    <text evidence="1">The sequence shown here is derived from an EMBL/GenBank/DDBJ whole genome shotgun (WGS) entry which is preliminary data.</text>
</comment>
<organism evidence="1 2">
    <name type="scientific">Boletus reticuloceps</name>
    <dbReference type="NCBI Taxonomy" id="495285"/>
    <lineage>
        <taxon>Eukaryota</taxon>
        <taxon>Fungi</taxon>
        <taxon>Dikarya</taxon>
        <taxon>Basidiomycota</taxon>
        <taxon>Agaricomycotina</taxon>
        <taxon>Agaricomycetes</taxon>
        <taxon>Agaricomycetidae</taxon>
        <taxon>Boletales</taxon>
        <taxon>Boletineae</taxon>
        <taxon>Boletaceae</taxon>
        <taxon>Boletoideae</taxon>
        <taxon>Boletus</taxon>
    </lineage>
</organism>
<proteinExistence type="predicted"/>
<name>A0A8I2YI07_9AGAM</name>
<protein>
    <submittedName>
        <fullName evidence="1">Uncharacterized protein</fullName>
    </submittedName>
</protein>
<accession>A0A8I2YI07</accession>
<sequence>MPDDIGQPLFVISLITGWKFDKLHIVIRQHLCEALFAVGRIKDASESLLEMVNTLENKVYMSVPMTKWVSDFAQQCLSTLENDGHATSIASQQADPSILHATVNLQAPTRLLGVWAKATLASSEWKDALAAAVDFVAPRFTIYEAVCEHLETIGRIRDAVECFYTMTSEFGEKSEPMTEWVCDFTQRRLSAHGDATSNANRGSSMSTTQTTLTPLLREWAKAKLTRDSWKDVLLAATGVSITFGLRYLFGIENVGLQFTLSGVEVYRALCERLETINRIADAVECFQEMTNELGEETTGLHGEHLAWALGERRASCLVHSLTEHSVRL</sequence>
<reference evidence="1" key="1">
    <citation type="submission" date="2021-03" db="EMBL/GenBank/DDBJ databases">
        <title>Evolutionary innovations through gain and loss of genes in the ectomycorrhizal Boletales.</title>
        <authorList>
            <person name="Wu G."/>
            <person name="Miyauchi S."/>
            <person name="Morin E."/>
            <person name="Yang Z.-L."/>
            <person name="Xu J."/>
            <person name="Martin F.M."/>
        </authorList>
    </citation>
    <scope>NUCLEOTIDE SEQUENCE</scope>
    <source>
        <strain evidence="1">BR01</strain>
    </source>
</reference>
<dbReference type="AlphaFoldDB" id="A0A8I2YI07"/>
<evidence type="ECO:0000313" key="2">
    <source>
        <dbReference type="Proteomes" id="UP000683000"/>
    </source>
</evidence>
<gene>
    <name evidence="1" type="ORF">JVT61DRAFT_7605</name>
</gene>